<accession>A0A841G1K8</accession>
<sequence length="578" mass="62366">MDRRRSPLLAVVLSAGVVLSGCGVPADGPATEIAIEQNGGSGFSDPGPSSLEPETDAGNSLRNFLGAAAGISTTRGERLNKFFVSPSTEPIEQSQVVNVIRQTDLTQLPDSENGQVNYRLRAEIVGVYDQWGQLSPPDGKRDFTMDFRLAKDQPDGKWRLVDRPTRLLLDEEAFKGAYMVSPLYFQRVGSTALVPDIRYTYKYATDDRTREELVDWLLHGPSTWLSRAVTTAFPSATKLNRPPTQVGGALVIDLGSDAVTGDEEKMAAQLAWTLWDAAGGLSLRLERNAQPVFESTISAYADRNPTAVFADDTNSVLHRIDNGLVLSASTTGSGPYQGVEDAKYVANSVSRQHTALVHDSNKLTVYVVSSTKLAEQVVTPFPVTGLPSGTVGRPTWVGEETLLVPVGGRLYAVNDRGGGTWKAQSGSLISGVGRVSAAPDGGRLALTVDGRAYVVPVIPQGDGTVELGDRRPVDRAYDNVVDVGWSEEHRLILLNSGPENFLRSVTIDNVQVEQLKDNGPSFPPDFLTVLCDSPVGGRSTSAKVYVVVDKKIYQAESRRLRELQNTDGTPMTGTAPFF</sequence>
<keyword evidence="5" id="KW-1185">Reference proteome</keyword>
<reference evidence="4 5" key="1">
    <citation type="submission" date="2020-08" db="EMBL/GenBank/DDBJ databases">
        <title>Genomic Encyclopedia of Type Strains, Phase IV (KMG-IV): sequencing the most valuable type-strain genomes for metagenomic binning, comparative biology and taxonomic classification.</title>
        <authorList>
            <person name="Goeker M."/>
        </authorList>
    </citation>
    <scope>NUCLEOTIDE SEQUENCE [LARGE SCALE GENOMIC DNA]</scope>
    <source>
        <strain evidence="4 5">YIM 65646</strain>
    </source>
</reference>
<evidence type="ECO:0000313" key="5">
    <source>
        <dbReference type="Proteomes" id="UP000548476"/>
    </source>
</evidence>
<feature type="region of interest" description="Disordered" evidence="1">
    <location>
        <begin position="35"/>
        <end position="58"/>
    </location>
</feature>
<dbReference type="RefSeq" id="WP_184792730.1">
    <property type="nucleotide sequence ID" value="NZ_BONT01000028.1"/>
</dbReference>
<dbReference type="InterPro" id="IPR059026">
    <property type="entry name" value="LpqB_N"/>
</dbReference>
<evidence type="ECO:0000313" key="4">
    <source>
        <dbReference type="EMBL" id="MBB6039642.1"/>
    </source>
</evidence>
<evidence type="ECO:0000259" key="3">
    <source>
        <dbReference type="SMART" id="SM00909"/>
    </source>
</evidence>
<dbReference type="Pfam" id="PF10647">
    <property type="entry name" value="Gmad1"/>
    <property type="match status" value="1"/>
</dbReference>
<dbReference type="InterPro" id="IPR019606">
    <property type="entry name" value="GerMN"/>
</dbReference>
<keyword evidence="2" id="KW-0732">Signal</keyword>
<feature type="chain" id="PRO_5038983753" description="GerMN domain-containing protein" evidence="2">
    <location>
        <begin position="21"/>
        <end position="578"/>
    </location>
</feature>
<feature type="domain" description="GerMN" evidence="3">
    <location>
        <begin position="210"/>
        <end position="294"/>
    </location>
</feature>
<name>A0A841G1K8_9ACTN</name>
<dbReference type="InterPro" id="IPR018910">
    <property type="entry name" value="LpqB_C"/>
</dbReference>
<comment type="caution">
    <text evidence="4">The sequence shown here is derived from an EMBL/GenBank/DDBJ whole genome shotgun (WGS) entry which is preliminary data.</text>
</comment>
<dbReference type="Pfam" id="PF25976">
    <property type="entry name" value="LpqB_N"/>
    <property type="match status" value="1"/>
</dbReference>
<dbReference type="PROSITE" id="PS51257">
    <property type="entry name" value="PROKAR_LIPOPROTEIN"/>
    <property type="match status" value="1"/>
</dbReference>
<dbReference type="Pfam" id="PF10646">
    <property type="entry name" value="Germane"/>
    <property type="match status" value="1"/>
</dbReference>
<organism evidence="4 5">
    <name type="scientific">Phytomonospora endophytica</name>
    <dbReference type="NCBI Taxonomy" id="714109"/>
    <lineage>
        <taxon>Bacteria</taxon>
        <taxon>Bacillati</taxon>
        <taxon>Actinomycetota</taxon>
        <taxon>Actinomycetes</taxon>
        <taxon>Micromonosporales</taxon>
        <taxon>Micromonosporaceae</taxon>
        <taxon>Phytomonospora</taxon>
    </lineage>
</organism>
<gene>
    <name evidence="4" type="ORF">HNR73_007539</name>
</gene>
<dbReference type="SMART" id="SM00909">
    <property type="entry name" value="Germane"/>
    <property type="match status" value="1"/>
</dbReference>
<dbReference type="AlphaFoldDB" id="A0A841G1K8"/>
<dbReference type="EMBL" id="JACHGT010000024">
    <property type="protein sequence ID" value="MBB6039642.1"/>
    <property type="molecule type" value="Genomic_DNA"/>
</dbReference>
<feature type="signal peptide" evidence="2">
    <location>
        <begin position="1"/>
        <end position="20"/>
    </location>
</feature>
<evidence type="ECO:0000256" key="1">
    <source>
        <dbReference type="SAM" id="MobiDB-lite"/>
    </source>
</evidence>
<proteinExistence type="predicted"/>
<evidence type="ECO:0000256" key="2">
    <source>
        <dbReference type="SAM" id="SignalP"/>
    </source>
</evidence>
<protein>
    <recommendedName>
        <fullName evidence="3">GerMN domain-containing protein</fullName>
    </recommendedName>
</protein>
<dbReference type="Proteomes" id="UP000548476">
    <property type="component" value="Unassembled WGS sequence"/>
</dbReference>